<keyword evidence="3" id="KW-1185">Reference proteome</keyword>
<dbReference type="EMBL" id="JAGGKT010000003">
    <property type="protein sequence ID" value="MBP1931609.1"/>
    <property type="molecule type" value="Genomic_DNA"/>
</dbReference>
<dbReference type="Proteomes" id="UP001519343">
    <property type="component" value="Unassembled WGS sequence"/>
</dbReference>
<feature type="region of interest" description="Disordered" evidence="1">
    <location>
        <begin position="1"/>
        <end position="49"/>
    </location>
</feature>
<evidence type="ECO:0000256" key="1">
    <source>
        <dbReference type="SAM" id="MobiDB-lite"/>
    </source>
</evidence>
<comment type="caution">
    <text evidence="2">The sequence shown here is derived from an EMBL/GenBank/DDBJ whole genome shotgun (WGS) entry which is preliminary data.</text>
</comment>
<evidence type="ECO:0000313" key="3">
    <source>
        <dbReference type="Proteomes" id="UP001519343"/>
    </source>
</evidence>
<gene>
    <name evidence="2" type="ORF">J2Z37_001610</name>
</gene>
<sequence>MNKPNSNRKRPDTSKNGKMRKQVSPEQDKKRQERMQQIISRFKSEAKEK</sequence>
<name>A0ABS4GMX1_9BACL</name>
<proteinExistence type="predicted"/>
<organism evidence="2 3">
    <name type="scientific">Ammoniphilus resinae</name>
    <dbReference type="NCBI Taxonomy" id="861532"/>
    <lineage>
        <taxon>Bacteria</taxon>
        <taxon>Bacillati</taxon>
        <taxon>Bacillota</taxon>
        <taxon>Bacilli</taxon>
        <taxon>Bacillales</taxon>
        <taxon>Paenibacillaceae</taxon>
        <taxon>Aneurinibacillus group</taxon>
        <taxon>Ammoniphilus</taxon>
    </lineage>
</organism>
<accession>A0ABS4GMX1</accession>
<reference evidence="2 3" key="1">
    <citation type="submission" date="2021-03" db="EMBL/GenBank/DDBJ databases">
        <title>Genomic Encyclopedia of Type Strains, Phase IV (KMG-IV): sequencing the most valuable type-strain genomes for metagenomic binning, comparative biology and taxonomic classification.</title>
        <authorList>
            <person name="Goeker M."/>
        </authorList>
    </citation>
    <scope>NUCLEOTIDE SEQUENCE [LARGE SCALE GENOMIC DNA]</scope>
    <source>
        <strain evidence="2 3">DSM 24738</strain>
    </source>
</reference>
<dbReference type="RefSeq" id="WP_209809701.1">
    <property type="nucleotide sequence ID" value="NZ_JAGGKT010000003.1"/>
</dbReference>
<protein>
    <submittedName>
        <fullName evidence="2">tRNA A37 methylthiotransferase MiaB</fullName>
    </submittedName>
</protein>
<evidence type="ECO:0000313" key="2">
    <source>
        <dbReference type="EMBL" id="MBP1931609.1"/>
    </source>
</evidence>